<keyword evidence="2" id="KW-1185">Reference proteome</keyword>
<name>S5ZPI6_9SPIR</name>
<dbReference type="HOGENOM" id="CLU_112771_0_0_12"/>
<sequence length="232" mass="28189">MKNGLNYDTEIRQYRRKQMADENWYRNEVWNDEIQKRFTDKLNKARSQKTQYLKIQAFYLLDKYPNIALKLIQHSREIKIDEFWEQEFCLYESKAYYALKENSLAIKKAFESIEWRRKKTGTITENIYWLSELVLRLEEKSEYQKCLKIMKEMHEETPFPIIEYKYHGYMALLLNELGNVNDSISEALIAIDWANRDKNMLNNVRKLKYGLLKSKTEWPYTKLKEISKMKFA</sequence>
<organism evidence="1 2">
    <name type="scientific">Treponema pedis str. T A4</name>
    <dbReference type="NCBI Taxonomy" id="1291379"/>
    <lineage>
        <taxon>Bacteria</taxon>
        <taxon>Pseudomonadati</taxon>
        <taxon>Spirochaetota</taxon>
        <taxon>Spirochaetia</taxon>
        <taxon>Spirochaetales</taxon>
        <taxon>Treponemataceae</taxon>
        <taxon>Treponema</taxon>
    </lineage>
</organism>
<dbReference type="PATRIC" id="fig|1291379.3.peg.2030"/>
<reference evidence="1 2" key="1">
    <citation type="journal article" date="2013" name="PLoS ONE">
        <title>Genome-Wide Relatedness of Treponema pedis, from Gingiva and Necrotic Skin Lesions of Pigs, with the Human Oral Pathogen Treponema denticola.</title>
        <authorList>
            <person name="Svartstrom O."/>
            <person name="Mushtaq M."/>
            <person name="Pringle M."/>
            <person name="Segerman B."/>
        </authorList>
    </citation>
    <scope>NUCLEOTIDE SEQUENCE [LARGE SCALE GENOMIC DNA]</scope>
    <source>
        <strain evidence="1">T A4</strain>
    </source>
</reference>
<dbReference type="KEGG" id="tped:TPE_2058"/>
<protein>
    <submittedName>
        <fullName evidence="1">Uncharacterized protein</fullName>
    </submittedName>
</protein>
<gene>
    <name evidence="1" type="ORF">TPE_2058</name>
</gene>
<accession>S5ZPI6</accession>
<evidence type="ECO:0000313" key="1">
    <source>
        <dbReference type="EMBL" id="AGT44532.1"/>
    </source>
</evidence>
<proteinExistence type="predicted"/>
<dbReference type="Proteomes" id="UP000015620">
    <property type="component" value="Chromosome"/>
</dbReference>
<dbReference type="AlphaFoldDB" id="S5ZPI6"/>
<dbReference type="EMBL" id="CP004120">
    <property type="protein sequence ID" value="AGT44532.1"/>
    <property type="molecule type" value="Genomic_DNA"/>
</dbReference>
<evidence type="ECO:0000313" key="2">
    <source>
        <dbReference type="Proteomes" id="UP000015620"/>
    </source>
</evidence>